<gene>
    <name evidence="2" type="ORF">B0J15DRAFT_575136</name>
</gene>
<evidence type="ECO:0000313" key="2">
    <source>
        <dbReference type="EMBL" id="KAH7231484.1"/>
    </source>
</evidence>
<evidence type="ECO:0000256" key="1">
    <source>
        <dbReference type="SAM" id="MobiDB-lite"/>
    </source>
</evidence>
<comment type="caution">
    <text evidence="2">The sequence shown here is derived from an EMBL/GenBank/DDBJ whole genome shotgun (WGS) entry which is preliminary data.</text>
</comment>
<protein>
    <submittedName>
        <fullName evidence="2">Uncharacterized protein</fullName>
    </submittedName>
</protein>
<proteinExistence type="predicted"/>
<dbReference type="EMBL" id="JAGTJS010000033">
    <property type="protein sequence ID" value="KAH7231484.1"/>
    <property type="molecule type" value="Genomic_DNA"/>
</dbReference>
<dbReference type="AlphaFoldDB" id="A0A9P9G1L5"/>
<name>A0A9P9G1L5_FUSSL</name>
<dbReference type="OrthoDB" id="4762798at2759"/>
<feature type="compositionally biased region" description="Low complexity" evidence="1">
    <location>
        <begin position="316"/>
        <end position="333"/>
    </location>
</feature>
<organism evidence="2 3">
    <name type="scientific">Fusarium solani</name>
    <name type="common">Filamentous fungus</name>
    <dbReference type="NCBI Taxonomy" id="169388"/>
    <lineage>
        <taxon>Eukaryota</taxon>
        <taxon>Fungi</taxon>
        <taxon>Dikarya</taxon>
        <taxon>Ascomycota</taxon>
        <taxon>Pezizomycotina</taxon>
        <taxon>Sordariomycetes</taxon>
        <taxon>Hypocreomycetidae</taxon>
        <taxon>Hypocreales</taxon>
        <taxon>Nectriaceae</taxon>
        <taxon>Fusarium</taxon>
        <taxon>Fusarium solani species complex</taxon>
    </lineage>
</organism>
<evidence type="ECO:0000313" key="3">
    <source>
        <dbReference type="Proteomes" id="UP000736672"/>
    </source>
</evidence>
<sequence>MGFWGSLVDGVKSAGGWVLDHSGDIASAVGTVAKIAGTFAIAADSEDEAAKMAAHQRHLKEFYRNFDIASGRLEKAAKKASKQASEDAAGVRSIIIGDGLAAEKPIKDSFTGIWKNPSALLPDGTPAVPMYQDLSKWIGALGVPPSQSVDVASVVGKALFANDNSSVSLDEAKIHTTQFAYTDPKGKWTLDLGNACIYGKFQPSKSFKAEMQAEGAPSSAIFVSELKAGDKPVWVVNASINWGNASLACGVHSKLVDTLKKDYKNQGRSVLSSKLTGVMQVVQVQGGVKDNPSLLRQGLITIVSKIASEYTAGQPTDPGEGSDTSDTDSSGDSSADEMNGDHDAVKNGTNKPSKAKRTAVLARAKPTASGMPLIVPEVNITKSQIVFK</sequence>
<keyword evidence="3" id="KW-1185">Reference proteome</keyword>
<feature type="region of interest" description="Disordered" evidence="1">
    <location>
        <begin position="310"/>
        <end position="365"/>
    </location>
</feature>
<reference evidence="2" key="1">
    <citation type="journal article" date="2021" name="Nat. Commun.">
        <title>Genetic determinants of endophytism in the Arabidopsis root mycobiome.</title>
        <authorList>
            <person name="Mesny F."/>
            <person name="Miyauchi S."/>
            <person name="Thiergart T."/>
            <person name="Pickel B."/>
            <person name="Atanasova L."/>
            <person name="Karlsson M."/>
            <person name="Huettel B."/>
            <person name="Barry K.W."/>
            <person name="Haridas S."/>
            <person name="Chen C."/>
            <person name="Bauer D."/>
            <person name="Andreopoulos W."/>
            <person name="Pangilinan J."/>
            <person name="LaButti K."/>
            <person name="Riley R."/>
            <person name="Lipzen A."/>
            <person name="Clum A."/>
            <person name="Drula E."/>
            <person name="Henrissat B."/>
            <person name="Kohler A."/>
            <person name="Grigoriev I.V."/>
            <person name="Martin F.M."/>
            <person name="Hacquard S."/>
        </authorList>
    </citation>
    <scope>NUCLEOTIDE SEQUENCE</scope>
    <source>
        <strain evidence="2">FSSC 5 MPI-SDFR-AT-0091</strain>
    </source>
</reference>
<dbReference type="Proteomes" id="UP000736672">
    <property type="component" value="Unassembled WGS sequence"/>
</dbReference>
<accession>A0A9P9G1L5</accession>